<evidence type="ECO:0000313" key="2">
    <source>
        <dbReference type="EMBL" id="KAK5916217.1"/>
    </source>
</evidence>
<keyword evidence="3" id="KW-1185">Reference proteome</keyword>
<dbReference type="Proteomes" id="UP001331515">
    <property type="component" value="Unassembled WGS sequence"/>
</dbReference>
<dbReference type="AlphaFoldDB" id="A0AAN8D6H9"/>
<name>A0AAN8D6H9_CHAGU</name>
<feature type="region of interest" description="Disordered" evidence="1">
    <location>
        <begin position="1"/>
        <end position="71"/>
    </location>
</feature>
<accession>A0AAN8D6H9</accession>
<organism evidence="2 3">
    <name type="scientific">Champsocephalus gunnari</name>
    <name type="common">Mackerel icefish</name>
    <dbReference type="NCBI Taxonomy" id="52237"/>
    <lineage>
        <taxon>Eukaryota</taxon>
        <taxon>Metazoa</taxon>
        <taxon>Chordata</taxon>
        <taxon>Craniata</taxon>
        <taxon>Vertebrata</taxon>
        <taxon>Euteleostomi</taxon>
        <taxon>Actinopterygii</taxon>
        <taxon>Neopterygii</taxon>
        <taxon>Teleostei</taxon>
        <taxon>Neoteleostei</taxon>
        <taxon>Acanthomorphata</taxon>
        <taxon>Eupercaria</taxon>
        <taxon>Perciformes</taxon>
        <taxon>Notothenioidei</taxon>
        <taxon>Channichthyidae</taxon>
        <taxon>Champsocephalus</taxon>
    </lineage>
</organism>
<proteinExistence type="predicted"/>
<feature type="compositionally biased region" description="Basic residues" evidence="1">
    <location>
        <begin position="61"/>
        <end position="71"/>
    </location>
</feature>
<feature type="compositionally biased region" description="Acidic residues" evidence="1">
    <location>
        <begin position="1"/>
        <end position="17"/>
    </location>
</feature>
<gene>
    <name evidence="2" type="ORF">CgunFtcFv8_011225</name>
</gene>
<evidence type="ECO:0000256" key="1">
    <source>
        <dbReference type="SAM" id="MobiDB-lite"/>
    </source>
</evidence>
<feature type="compositionally biased region" description="Basic and acidic residues" evidence="1">
    <location>
        <begin position="18"/>
        <end position="35"/>
    </location>
</feature>
<sequence>MDSSDAEADSWRDEEEYDHGIDPFEDKNPEAERGDAQATVPISRPPSNREGKECGQEGAASRKKAKPMPAP</sequence>
<protein>
    <submittedName>
        <fullName evidence="2">Uncharacterized protein</fullName>
    </submittedName>
</protein>
<evidence type="ECO:0000313" key="3">
    <source>
        <dbReference type="Proteomes" id="UP001331515"/>
    </source>
</evidence>
<reference evidence="2 3" key="1">
    <citation type="journal article" date="2023" name="Mol. Biol. Evol.">
        <title>Genomics of Secondarily Temperate Adaptation in the Only Non-Antarctic Icefish.</title>
        <authorList>
            <person name="Rivera-Colon A.G."/>
            <person name="Rayamajhi N."/>
            <person name="Minhas B.F."/>
            <person name="Madrigal G."/>
            <person name="Bilyk K.T."/>
            <person name="Yoon V."/>
            <person name="Hune M."/>
            <person name="Gregory S."/>
            <person name="Cheng C.H.C."/>
            <person name="Catchen J.M."/>
        </authorList>
    </citation>
    <scope>NUCLEOTIDE SEQUENCE [LARGE SCALE GENOMIC DNA]</scope>
    <source>
        <tissue evidence="2">White muscle</tissue>
    </source>
</reference>
<comment type="caution">
    <text evidence="2">The sequence shown here is derived from an EMBL/GenBank/DDBJ whole genome shotgun (WGS) entry which is preliminary data.</text>
</comment>
<dbReference type="EMBL" id="JAURVH010001526">
    <property type="protein sequence ID" value="KAK5916217.1"/>
    <property type="molecule type" value="Genomic_DNA"/>
</dbReference>